<dbReference type="SMART" id="SM00873">
    <property type="entry name" value="B3_4"/>
    <property type="match status" value="1"/>
</dbReference>
<accession>A0A7D4BIY9</accession>
<dbReference type="KEGG" id="kpul:GXN76_05675"/>
<dbReference type="GO" id="GO:0140096">
    <property type="term" value="F:catalytic activity, acting on a protein"/>
    <property type="evidence" value="ECO:0007669"/>
    <property type="project" value="UniProtKB-ARBA"/>
</dbReference>
<feature type="binding site" evidence="15">
    <location>
        <position position="465"/>
    </location>
    <ligand>
        <name>Mg(2+)</name>
        <dbReference type="ChEBI" id="CHEBI:18420"/>
        <note>shared with alpha subunit</note>
    </ligand>
</feature>
<feature type="domain" description="TRNA-binding" evidence="17">
    <location>
        <begin position="40"/>
        <end position="155"/>
    </location>
</feature>
<dbReference type="Gene3D" id="3.50.40.10">
    <property type="entry name" value="Phenylalanyl-trna Synthetase, Chain B, domain 3"/>
    <property type="match status" value="1"/>
</dbReference>
<evidence type="ECO:0000256" key="14">
    <source>
        <dbReference type="ARBA" id="ARBA00049255"/>
    </source>
</evidence>
<dbReference type="InterPro" id="IPR012340">
    <property type="entry name" value="NA-bd_OB-fold"/>
</dbReference>
<dbReference type="PANTHER" id="PTHR10947:SF0">
    <property type="entry name" value="PHENYLALANINE--TRNA LIGASE BETA SUBUNIT"/>
    <property type="match status" value="1"/>
</dbReference>
<evidence type="ECO:0000256" key="15">
    <source>
        <dbReference type="HAMAP-Rule" id="MF_00283"/>
    </source>
</evidence>
<dbReference type="InterPro" id="IPR004532">
    <property type="entry name" value="Phe-tRNA-ligase_IIc_bsu_bact"/>
</dbReference>
<evidence type="ECO:0000256" key="7">
    <source>
        <dbReference type="ARBA" id="ARBA00022723"/>
    </source>
</evidence>
<evidence type="ECO:0000256" key="12">
    <source>
        <dbReference type="ARBA" id="ARBA00022917"/>
    </source>
</evidence>
<dbReference type="FunFam" id="3.30.930.10:FF:000022">
    <property type="entry name" value="Phenylalanine--tRNA ligase beta subunit"/>
    <property type="match status" value="1"/>
</dbReference>
<gene>
    <name evidence="15" type="primary">pheT</name>
    <name evidence="20" type="ORF">GXN76_05675</name>
</gene>
<dbReference type="SUPFAM" id="SSF55681">
    <property type="entry name" value="Class II aaRS and biotin synthetases"/>
    <property type="match status" value="1"/>
</dbReference>
<dbReference type="HAMAP" id="MF_00283">
    <property type="entry name" value="Phe_tRNA_synth_beta1"/>
    <property type="match status" value="1"/>
</dbReference>
<evidence type="ECO:0000256" key="2">
    <source>
        <dbReference type="ARBA" id="ARBA00008653"/>
    </source>
</evidence>
<dbReference type="SUPFAM" id="SSF56037">
    <property type="entry name" value="PheT/TilS domain"/>
    <property type="match status" value="1"/>
</dbReference>
<keyword evidence="12 15" id="KW-0648">Protein biosynthesis</keyword>
<dbReference type="Pfam" id="PF03483">
    <property type="entry name" value="B3_4"/>
    <property type="match status" value="1"/>
</dbReference>
<dbReference type="EC" id="6.1.1.20" evidence="15"/>
<dbReference type="AlphaFoldDB" id="A0A7D4BIY9"/>
<dbReference type="InterPro" id="IPR036690">
    <property type="entry name" value="Fdx_antiC-bd_sf"/>
</dbReference>
<dbReference type="EMBL" id="CP048104">
    <property type="protein sequence ID" value="QKG84010.1"/>
    <property type="molecule type" value="Genomic_DNA"/>
</dbReference>
<dbReference type="SMART" id="SM00896">
    <property type="entry name" value="FDX-ACB"/>
    <property type="match status" value="1"/>
</dbReference>
<dbReference type="InterPro" id="IPR045060">
    <property type="entry name" value="Phe-tRNA-ligase_IIc_bsu"/>
</dbReference>
<dbReference type="PROSITE" id="PS51447">
    <property type="entry name" value="FDX_ACB"/>
    <property type="match status" value="1"/>
</dbReference>
<dbReference type="Pfam" id="PF01588">
    <property type="entry name" value="tRNA_bind"/>
    <property type="match status" value="1"/>
</dbReference>
<feature type="binding site" evidence="15">
    <location>
        <position position="459"/>
    </location>
    <ligand>
        <name>Mg(2+)</name>
        <dbReference type="ChEBI" id="CHEBI:18420"/>
        <note>shared with alpha subunit</note>
    </ligand>
</feature>
<dbReference type="Gene3D" id="3.30.56.10">
    <property type="match status" value="2"/>
</dbReference>
<keyword evidence="11 16" id="KW-0694">RNA-binding</keyword>
<dbReference type="GO" id="GO:0000287">
    <property type="term" value="F:magnesium ion binding"/>
    <property type="evidence" value="ECO:0007669"/>
    <property type="project" value="UniProtKB-UniRule"/>
</dbReference>
<dbReference type="CDD" id="cd00769">
    <property type="entry name" value="PheRS_beta_core"/>
    <property type="match status" value="1"/>
</dbReference>
<dbReference type="GO" id="GO:0006432">
    <property type="term" value="P:phenylalanyl-tRNA aminoacylation"/>
    <property type="evidence" value="ECO:0007669"/>
    <property type="project" value="UniProtKB-UniRule"/>
</dbReference>
<evidence type="ECO:0000256" key="10">
    <source>
        <dbReference type="ARBA" id="ARBA00022842"/>
    </source>
</evidence>
<keyword evidence="4 15" id="KW-0963">Cytoplasm</keyword>
<dbReference type="InterPro" id="IPR045864">
    <property type="entry name" value="aa-tRNA-synth_II/BPL/LPL"/>
</dbReference>
<dbReference type="SUPFAM" id="SSF46955">
    <property type="entry name" value="Putative DNA-binding domain"/>
    <property type="match status" value="1"/>
</dbReference>
<dbReference type="NCBIfam" id="NF045760">
    <property type="entry name" value="YtpR"/>
    <property type="match status" value="1"/>
</dbReference>
<name>A0A7D4BIY9_9BACL</name>
<dbReference type="InterPro" id="IPR002547">
    <property type="entry name" value="tRNA-bd_dom"/>
</dbReference>
<dbReference type="InterPro" id="IPR009061">
    <property type="entry name" value="DNA-bd_dom_put_sf"/>
</dbReference>
<dbReference type="InterPro" id="IPR005121">
    <property type="entry name" value="Fdx_antiC-bd"/>
</dbReference>
<dbReference type="SUPFAM" id="SSF54991">
    <property type="entry name" value="Anticodon-binding domain of PheRS"/>
    <property type="match status" value="1"/>
</dbReference>
<dbReference type="FunFam" id="2.40.50.140:FF:000045">
    <property type="entry name" value="Phenylalanine--tRNA ligase beta subunit"/>
    <property type="match status" value="1"/>
</dbReference>
<dbReference type="PROSITE" id="PS50886">
    <property type="entry name" value="TRBD"/>
    <property type="match status" value="1"/>
</dbReference>
<dbReference type="InterPro" id="IPR033714">
    <property type="entry name" value="tRNA_bind_bactPheRS"/>
</dbReference>
<evidence type="ECO:0000256" key="4">
    <source>
        <dbReference type="ARBA" id="ARBA00022490"/>
    </source>
</evidence>
<dbReference type="Pfam" id="PF03147">
    <property type="entry name" value="FDX-ACB"/>
    <property type="match status" value="1"/>
</dbReference>
<evidence type="ECO:0000313" key="21">
    <source>
        <dbReference type="Proteomes" id="UP000503088"/>
    </source>
</evidence>
<evidence type="ECO:0000256" key="16">
    <source>
        <dbReference type="PROSITE-ProRule" id="PRU00209"/>
    </source>
</evidence>
<dbReference type="Proteomes" id="UP000503088">
    <property type="component" value="Chromosome"/>
</dbReference>
<feature type="binding site" evidence="15">
    <location>
        <position position="468"/>
    </location>
    <ligand>
        <name>Mg(2+)</name>
        <dbReference type="ChEBI" id="CHEBI:18420"/>
        <note>shared with alpha subunit</note>
    </ligand>
</feature>
<evidence type="ECO:0000313" key="20">
    <source>
        <dbReference type="EMBL" id="QKG84010.1"/>
    </source>
</evidence>
<keyword evidence="7 15" id="KW-0479">Metal-binding</keyword>
<evidence type="ECO:0000256" key="9">
    <source>
        <dbReference type="ARBA" id="ARBA00022840"/>
    </source>
</evidence>
<dbReference type="NCBIfam" id="TIGR00472">
    <property type="entry name" value="pheT_bact"/>
    <property type="match status" value="1"/>
</dbReference>
<dbReference type="CDD" id="cd02796">
    <property type="entry name" value="tRNA_bind_bactPheRS"/>
    <property type="match status" value="1"/>
</dbReference>
<evidence type="ECO:0000256" key="11">
    <source>
        <dbReference type="ARBA" id="ARBA00022884"/>
    </source>
</evidence>
<dbReference type="FunFam" id="3.30.56.10:FF:000002">
    <property type="entry name" value="Phenylalanine--tRNA ligase beta subunit"/>
    <property type="match status" value="1"/>
</dbReference>
<dbReference type="InterPro" id="IPR005146">
    <property type="entry name" value="B3/B4_tRNA-bd"/>
</dbReference>
<keyword evidence="8 15" id="KW-0547">Nucleotide-binding</keyword>
<keyword evidence="13 15" id="KW-0030">Aminoacyl-tRNA synthetase</keyword>
<feature type="domain" description="B5" evidence="19">
    <location>
        <begin position="406"/>
        <end position="481"/>
    </location>
</feature>
<dbReference type="FunFam" id="3.50.40.10:FF:000001">
    <property type="entry name" value="Phenylalanine--tRNA ligase beta subunit"/>
    <property type="match status" value="1"/>
</dbReference>
<dbReference type="GO" id="GO:0005524">
    <property type="term" value="F:ATP binding"/>
    <property type="evidence" value="ECO:0007669"/>
    <property type="project" value="UniProtKB-UniRule"/>
</dbReference>
<feature type="binding site" evidence="15">
    <location>
        <position position="469"/>
    </location>
    <ligand>
        <name>Mg(2+)</name>
        <dbReference type="ChEBI" id="CHEBI:18420"/>
        <note>shared with alpha subunit</note>
    </ligand>
</feature>
<dbReference type="FunFam" id="3.30.70.380:FF:000001">
    <property type="entry name" value="Phenylalanine--tRNA ligase beta subunit"/>
    <property type="match status" value="1"/>
</dbReference>
<reference evidence="20 21" key="1">
    <citation type="submission" date="2020-01" db="EMBL/GenBank/DDBJ databases">
        <authorList>
            <person name="Gulvik C.A."/>
            <person name="Batra D.G."/>
        </authorList>
    </citation>
    <scope>NUCLEOTIDE SEQUENCE [LARGE SCALE GENOMIC DNA]</scope>
    <source>
        <strain evidence="20 21">W9323</strain>
    </source>
</reference>
<comment type="catalytic activity">
    <reaction evidence="14 15">
        <text>tRNA(Phe) + L-phenylalanine + ATP = L-phenylalanyl-tRNA(Phe) + AMP + diphosphate + H(+)</text>
        <dbReference type="Rhea" id="RHEA:19413"/>
        <dbReference type="Rhea" id="RHEA-COMP:9668"/>
        <dbReference type="Rhea" id="RHEA-COMP:9699"/>
        <dbReference type="ChEBI" id="CHEBI:15378"/>
        <dbReference type="ChEBI" id="CHEBI:30616"/>
        <dbReference type="ChEBI" id="CHEBI:33019"/>
        <dbReference type="ChEBI" id="CHEBI:58095"/>
        <dbReference type="ChEBI" id="CHEBI:78442"/>
        <dbReference type="ChEBI" id="CHEBI:78531"/>
        <dbReference type="ChEBI" id="CHEBI:456215"/>
        <dbReference type="EC" id="6.1.1.20"/>
    </reaction>
</comment>
<keyword evidence="6 15" id="KW-0436">Ligase</keyword>
<dbReference type="InterPro" id="IPR020825">
    <property type="entry name" value="Phe-tRNA_synthase-like_B3/B4"/>
</dbReference>
<evidence type="ECO:0000256" key="3">
    <source>
        <dbReference type="ARBA" id="ARBA00011209"/>
    </source>
</evidence>
<dbReference type="SMART" id="SM00874">
    <property type="entry name" value="B5"/>
    <property type="match status" value="1"/>
</dbReference>
<dbReference type="PANTHER" id="PTHR10947">
    <property type="entry name" value="PHENYLALANYL-TRNA SYNTHETASE BETA CHAIN AND LEUCINE-RICH REPEAT-CONTAINING PROTEIN 47"/>
    <property type="match status" value="1"/>
</dbReference>
<proteinExistence type="inferred from homology"/>
<dbReference type="GO" id="GO:0016740">
    <property type="term" value="F:transferase activity"/>
    <property type="evidence" value="ECO:0007669"/>
    <property type="project" value="UniProtKB-ARBA"/>
</dbReference>
<evidence type="ECO:0000256" key="13">
    <source>
        <dbReference type="ARBA" id="ARBA00023146"/>
    </source>
</evidence>
<dbReference type="Pfam" id="PF17759">
    <property type="entry name" value="tRNA_synthFbeta"/>
    <property type="match status" value="1"/>
</dbReference>
<comment type="subcellular location">
    <subcellularLocation>
        <location evidence="1 15">Cytoplasm</location>
    </subcellularLocation>
</comment>
<comment type="cofactor">
    <cofactor evidence="15">
        <name>Mg(2+)</name>
        <dbReference type="ChEBI" id="CHEBI:18420"/>
    </cofactor>
    <text evidence="15">Binds 2 magnesium ions per tetramer.</text>
</comment>
<evidence type="ECO:0000256" key="6">
    <source>
        <dbReference type="ARBA" id="ARBA00022598"/>
    </source>
</evidence>
<feature type="domain" description="FDX-ACB" evidence="18">
    <location>
        <begin position="711"/>
        <end position="804"/>
    </location>
</feature>
<dbReference type="Gene3D" id="3.30.930.10">
    <property type="entry name" value="Bira Bifunctional Protein, Domain 2"/>
    <property type="match status" value="1"/>
</dbReference>
<evidence type="ECO:0000259" key="18">
    <source>
        <dbReference type="PROSITE" id="PS51447"/>
    </source>
</evidence>
<organism evidence="20 21">
    <name type="scientific">Kroppenstedtia pulmonis</name>
    <dbReference type="NCBI Taxonomy" id="1380685"/>
    <lineage>
        <taxon>Bacteria</taxon>
        <taxon>Bacillati</taxon>
        <taxon>Bacillota</taxon>
        <taxon>Bacilli</taxon>
        <taxon>Bacillales</taxon>
        <taxon>Thermoactinomycetaceae</taxon>
        <taxon>Kroppenstedtia</taxon>
    </lineage>
</organism>
<dbReference type="InterPro" id="IPR005147">
    <property type="entry name" value="tRNA_synthase_B5-dom"/>
</dbReference>
<dbReference type="InterPro" id="IPR041616">
    <property type="entry name" value="PheRS_beta_core"/>
</dbReference>
<comment type="similarity">
    <text evidence="2 15">Belongs to the phenylalanyl-tRNA synthetase beta subunit family. Type 1 subfamily.</text>
</comment>
<keyword evidence="10 15" id="KW-0460">Magnesium</keyword>
<keyword evidence="5 16" id="KW-0820">tRNA-binding</keyword>
<evidence type="ECO:0000256" key="8">
    <source>
        <dbReference type="ARBA" id="ARBA00022741"/>
    </source>
</evidence>
<dbReference type="PROSITE" id="PS51483">
    <property type="entry name" value="B5"/>
    <property type="match status" value="1"/>
</dbReference>
<evidence type="ECO:0000259" key="19">
    <source>
        <dbReference type="PROSITE" id="PS51483"/>
    </source>
</evidence>
<keyword evidence="21" id="KW-1185">Reference proteome</keyword>
<dbReference type="Pfam" id="PF03484">
    <property type="entry name" value="B5"/>
    <property type="match status" value="1"/>
</dbReference>
<dbReference type="GO" id="GO:0000049">
    <property type="term" value="F:tRNA binding"/>
    <property type="evidence" value="ECO:0007669"/>
    <property type="project" value="UniProtKB-UniRule"/>
</dbReference>
<dbReference type="Gene3D" id="3.30.70.380">
    <property type="entry name" value="Ferrodoxin-fold anticodon-binding domain"/>
    <property type="match status" value="1"/>
</dbReference>
<dbReference type="GO" id="GO:0009328">
    <property type="term" value="C:phenylalanine-tRNA ligase complex"/>
    <property type="evidence" value="ECO:0007669"/>
    <property type="project" value="TreeGrafter"/>
</dbReference>
<dbReference type="Gene3D" id="2.40.50.140">
    <property type="entry name" value="Nucleic acid-binding proteins"/>
    <property type="match status" value="1"/>
</dbReference>
<dbReference type="SUPFAM" id="SSF50249">
    <property type="entry name" value="Nucleic acid-binding proteins"/>
    <property type="match status" value="1"/>
</dbReference>
<evidence type="ECO:0000256" key="1">
    <source>
        <dbReference type="ARBA" id="ARBA00004496"/>
    </source>
</evidence>
<dbReference type="RefSeq" id="WP_173221290.1">
    <property type="nucleotide sequence ID" value="NZ_CP048104.1"/>
</dbReference>
<sequence length="805" mass="89708">MQVSYRWLKEYVDLKGVTPEQLAEELTRGGIEVDGIQPRNNGVEKVVVGKVLDTQPHPNADKLKVCTVDVNEEDPLQIVCGAANVAKGQYVPVALHKARLPGGVKIKKSKLRGVASQGMICSADELGLPEKLLTKHQQDGILVLPEETKIGSDVAEVLELDDYILELDLTPNRSDCLSMRGVAYEAAALLDRELNLPQTEEKVGKGKEVDITLDVEEDCPFYALQVVKNLKLGPSPQWMQNRLMAAGVRPINNVVDVTNYVMLEYGQPLHAFDYQKVSDEEIIVRRARAGETVETLDGVTRGCDEETLLITDGEKPIAIAGVMGGANSEVTEETTTVLLESAYFSPTLVRRTARRLGLRSEASNRFEKGVDPEGIIPALERAVHLLTELAGGQAASPVTVEKVGDVEEVTIQLRHNRLTGLLGVQITEEAVRDIFKRLRFETEVKNETYRVQVPSRRPDLSIEVDLIEEVARLYGYNRIPSTLPWGQQFPGSLTQEQKLRRRIRHTLQDVGLFEVIGYSLTHPKRLKEIASLYSGFQPIRISMPMSDERKVLRTSLIPQLVETAEYNVHRRQEEIRLFELSRVFLTEEKLKDDLPEERWMLAGLLTGSGAGKHWGKQEETLDFYTVKGLLEMLFTRLGVKGVNYRAAQLKGYHPGRTAELVIGEETVGILGQLHPKVEANHDLDDTYVFELDLVKVLEKAGEHIVGYHPLPVYPSSSRDLALVVDESLPAGELEAVIRSAGGDLLEKVNLFDVFTGNQVGEGKKSVAYSLTYRSDDRTLTDEEVNQAHQRVVEQLESLTGATLRK</sequence>
<dbReference type="GO" id="GO:0004826">
    <property type="term" value="F:phenylalanine-tRNA ligase activity"/>
    <property type="evidence" value="ECO:0007669"/>
    <property type="project" value="UniProtKB-UniRule"/>
</dbReference>
<evidence type="ECO:0000259" key="17">
    <source>
        <dbReference type="PROSITE" id="PS50886"/>
    </source>
</evidence>
<keyword evidence="9 15" id="KW-0067">ATP-binding</keyword>
<protein>
    <recommendedName>
        <fullName evidence="15">Phenylalanine--tRNA ligase beta subunit</fullName>
        <ecNumber evidence="15">6.1.1.20</ecNumber>
    </recommendedName>
    <alternativeName>
        <fullName evidence="15">Phenylalanyl-tRNA synthetase beta subunit</fullName>
        <shortName evidence="15">PheRS</shortName>
    </alternativeName>
</protein>
<comment type="subunit">
    <text evidence="3 15">Tetramer of two alpha and two beta subunits.</text>
</comment>
<evidence type="ECO:0000256" key="5">
    <source>
        <dbReference type="ARBA" id="ARBA00022555"/>
    </source>
</evidence>